<organism evidence="2 4">
    <name type="scientific">Didymodactylos carnosus</name>
    <dbReference type="NCBI Taxonomy" id="1234261"/>
    <lineage>
        <taxon>Eukaryota</taxon>
        <taxon>Metazoa</taxon>
        <taxon>Spiralia</taxon>
        <taxon>Gnathifera</taxon>
        <taxon>Rotifera</taxon>
        <taxon>Eurotatoria</taxon>
        <taxon>Bdelloidea</taxon>
        <taxon>Philodinida</taxon>
        <taxon>Philodinidae</taxon>
        <taxon>Didymodactylos</taxon>
    </lineage>
</organism>
<accession>A0A814U6E2</accession>
<evidence type="ECO:0000313" key="3">
    <source>
        <dbReference type="EMBL" id="CAF3934206.1"/>
    </source>
</evidence>
<evidence type="ECO:0000313" key="4">
    <source>
        <dbReference type="Proteomes" id="UP000663829"/>
    </source>
</evidence>
<protein>
    <submittedName>
        <fullName evidence="2">Uncharacterized protein</fullName>
    </submittedName>
</protein>
<dbReference type="AlphaFoldDB" id="A0A814U6E2"/>
<gene>
    <name evidence="2" type="ORF">GPM918_LOCUS22154</name>
    <name evidence="3" type="ORF">SRO942_LOCUS22150</name>
</gene>
<dbReference type="EMBL" id="CAJNOQ010007497">
    <property type="protein sequence ID" value="CAF1170476.1"/>
    <property type="molecule type" value="Genomic_DNA"/>
</dbReference>
<keyword evidence="4" id="KW-1185">Reference proteome</keyword>
<keyword evidence="1" id="KW-0732">Signal</keyword>
<name>A0A814U6E2_9BILA</name>
<dbReference type="Proteomes" id="UP000663829">
    <property type="component" value="Unassembled WGS sequence"/>
</dbReference>
<reference evidence="2" key="1">
    <citation type="submission" date="2021-02" db="EMBL/GenBank/DDBJ databases">
        <authorList>
            <person name="Nowell W R."/>
        </authorList>
    </citation>
    <scope>NUCLEOTIDE SEQUENCE</scope>
</reference>
<evidence type="ECO:0000256" key="1">
    <source>
        <dbReference type="SAM" id="SignalP"/>
    </source>
</evidence>
<dbReference type="EMBL" id="CAJOBC010007496">
    <property type="protein sequence ID" value="CAF3934206.1"/>
    <property type="molecule type" value="Genomic_DNA"/>
</dbReference>
<sequence length="333" mass="39161">MIKVVYILLSILKFFTLNDDSIVITIRKRYGRGVLQTFRQLEKLKIKQVRVEQGIEFIRICLLYDASPKFVRFKAYNKQFHDSNKYRELSRSILYDSYQVKKKEFETIKRLVASKDNELKVIIGSVTYVKISSHISYIVEREKKLLRMHHKNKLVDLTIPVDKSEFKQKLVYNYSHRALTKGEESLLSHGWKYAINTKPLSPLNVKADIEYMYHCMERNSLINKSNISKVKSILHEFGNNIIKKQRSNIPNLSNEEIQAIKTLLNDKSLVISKVDKGNAVVVLNKEDYLEKGHSLLADQRLFRVLDDNPTEEREKQFIAFLLKLKNKKNDHKR</sequence>
<dbReference type="Proteomes" id="UP000681722">
    <property type="component" value="Unassembled WGS sequence"/>
</dbReference>
<proteinExistence type="predicted"/>
<feature type="chain" id="PRO_5036226058" evidence="1">
    <location>
        <begin position="19"/>
        <end position="333"/>
    </location>
</feature>
<dbReference type="OrthoDB" id="10029313at2759"/>
<comment type="caution">
    <text evidence="2">The sequence shown here is derived from an EMBL/GenBank/DDBJ whole genome shotgun (WGS) entry which is preliminary data.</text>
</comment>
<feature type="signal peptide" evidence="1">
    <location>
        <begin position="1"/>
        <end position="18"/>
    </location>
</feature>
<evidence type="ECO:0000313" key="2">
    <source>
        <dbReference type="EMBL" id="CAF1170476.1"/>
    </source>
</evidence>